<evidence type="ECO:0000259" key="3">
    <source>
        <dbReference type="Pfam" id="PF00171"/>
    </source>
</evidence>
<dbReference type="Pfam" id="PF00171">
    <property type="entry name" value="Aldedh"/>
    <property type="match status" value="1"/>
</dbReference>
<keyword evidence="2" id="KW-0560">Oxidoreductase</keyword>
<keyword evidence="5" id="KW-1185">Reference proteome</keyword>
<comment type="similarity">
    <text evidence="1">Belongs to the aldehyde dehydrogenase family.</text>
</comment>
<dbReference type="InterPro" id="IPR016161">
    <property type="entry name" value="Ald_DH/histidinol_DH"/>
</dbReference>
<comment type="caution">
    <text evidence="4">The sequence shown here is derived from an EMBL/GenBank/DDBJ whole genome shotgun (WGS) entry which is preliminary data.</text>
</comment>
<dbReference type="PANTHER" id="PTHR42804:SF1">
    <property type="entry name" value="ALDEHYDE DEHYDROGENASE-RELATED"/>
    <property type="match status" value="1"/>
</dbReference>
<evidence type="ECO:0000313" key="5">
    <source>
        <dbReference type="Proteomes" id="UP000193529"/>
    </source>
</evidence>
<dbReference type="PANTHER" id="PTHR42804">
    <property type="entry name" value="ALDEHYDE DEHYDROGENASE"/>
    <property type="match status" value="1"/>
</dbReference>
<dbReference type="InterPro" id="IPR016163">
    <property type="entry name" value="Ald_DH_C"/>
</dbReference>
<proteinExistence type="inferred from homology"/>
<dbReference type="GO" id="GO:0016620">
    <property type="term" value="F:oxidoreductase activity, acting on the aldehyde or oxo group of donors, NAD or NADP as acceptor"/>
    <property type="evidence" value="ECO:0007669"/>
    <property type="project" value="InterPro"/>
</dbReference>
<evidence type="ECO:0000256" key="2">
    <source>
        <dbReference type="ARBA" id="ARBA00023002"/>
    </source>
</evidence>
<dbReference type="Gene3D" id="3.40.309.10">
    <property type="entry name" value="Aldehyde Dehydrogenase, Chain A, domain 2"/>
    <property type="match status" value="1"/>
</dbReference>
<dbReference type="SUPFAM" id="SSF53720">
    <property type="entry name" value="ALDH-like"/>
    <property type="match status" value="1"/>
</dbReference>
<name>A0A1X1ZFC2_9MYCO</name>
<dbReference type="EMBL" id="LQPJ01000116">
    <property type="protein sequence ID" value="ORW21995.1"/>
    <property type="molecule type" value="Genomic_DNA"/>
</dbReference>
<dbReference type="Gene3D" id="3.40.605.10">
    <property type="entry name" value="Aldehyde Dehydrogenase, Chain A, domain 1"/>
    <property type="match status" value="1"/>
</dbReference>
<dbReference type="InterPro" id="IPR016162">
    <property type="entry name" value="Ald_DH_N"/>
</dbReference>
<dbReference type="AlphaFoldDB" id="A0A1X1ZFC2"/>
<dbReference type="STRING" id="153971.AWC19_13685"/>
<evidence type="ECO:0000256" key="1">
    <source>
        <dbReference type="ARBA" id="ARBA00009986"/>
    </source>
</evidence>
<accession>A0A1X1ZFC2</accession>
<dbReference type="Proteomes" id="UP000193529">
    <property type="component" value="Unassembled WGS sequence"/>
</dbReference>
<gene>
    <name evidence="4" type="ORF">AWC19_13685</name>
</gene>
<evidence type="ECO:0000313" key="4">
    <source>
        <dbReference type="EMBL" id="ORW21995.1"/>
    </source>
</evidence>
<sequence length="204" mass="21437">MCAALTRVLAPRKLYGEVVDGLASAARDFKAGHPLDTATTLGALITSRQFDRVSELVNAGIAEGAQLAAGGGRPSGIDKGWFFAPTVLFNVDNGMRVAREEIFGPVVVVIPYEDEPEAISIANDSPFGLHGAVFSEDEDRAIGVAERIRTGTCAINGFGVLVSAPFGGVKSSGWGREGGPESILEYTEVKTLIANGNRSGRRES</sequence>
<organism evidence="4 5">
    <name type="scientific">Mycobacterium palustre</name>
    <dbReference type="NCBI Taxonomy" id="153971"/>
    <lineage>
        <taxon>Bacteria</taxon>
        <taxon>Bacillati</taxon>
        <taxon>Actinomycetota</taxon>
        <taxon>Actinomycetes</taxon>
        <taxon>Mycobacteriales</taxon>
        <taxon>Mycobacteriaceae</taxon>
        <taxon>Mycobacterium</taxon>
        <taxon>Mycobacterium simiae complex</taxon>
    </lineage>
</organism>
<reference evidence="4 5" key="1">
    <citation type="submission" date="2016-01" db="EMBL/GenBank/DDBJ databases">
        <title>The new phylogeny of the genus Mycobacterium.</title>
        <authorList>
            <person name="Tarcisio F."/>
            <person name="Conor M."/>
            <person name="Antonella G."/>
            <person name="Elisabetta G."/>
            <person name="Giulia F.S."/>
            <person name="Sara T."/>
            <person name="Anna F."/>
            <person name="Clotilde B."/>
            <person name="Roberto B."/>
            <person name="Veronica D.S."/>
            <person name="Fabio R."/>
            <person name="Monica P."/>
            <person name="Olivier J."/>
            <person name="Enrico T."/>
            <person name="Nicola S."/>
        </authorList>
    </citation>
    <scope>NUCLEOTIDE SEQUENCE [LARGE SCALE GENOMIC DNA]</scope>
    <source>
        <strain evidence="4 5">DSM 44572</strain>
    </source>
</reference>
<protein>
    <recommendedName>
        <fullName evidence="3">Aldehyde dehydrogenase domain-containing protein</fullName>
    </recommendedName>
</protein>
<feature type="domain" description="Aldehyde dehydrogenase" evidence="3">
    <location>
        <begin position="2"/>
        <end position="191"/>
    </location>
</feature>
<dbReference type="InterPro" id="IPR015590">
    <property type="entry name" value="Aldehyde_DH_dom"/>
</dbReference>